<name>A0A2J6PDM5_9HELO</name>
<keyword evidence="2" id="KW-1185">Reference proteome</keyword>
<dbReference type="AlphaFoldDB" id="A0A2J6PDM5"/>
<evidence type="ECO:0000313" key="2">
    <source>
        <dbReference type="Proteomes" id="UP000235672"/>
    </source>
</evidence>
<reference evidence="1 2" key="1">
    <citation type="submission" date="2016-05" db="EMBL/GenBank/DDBJ databases">
        <title>A degradative enzymes factory behind the ericoid mycorrhizal symbiosis.</title>
        <authorList>
            <consortium name="DOE Joint Genome Institute"/>
            <person name="Martino E."/>
            <person name="Morin E."/>
            <person name="Grelet G."/>
            <person name="Kuo A."/>
            <person name="Kohler A."/>
            <person name="Daghino S."/>
            <person name="Barry K."/>
            <person name="Choi C."/>
            <person name="Cichocki N."/>
            <person name="Clum A."/>
            <person name="Copeland A."/>
            <person name="Hainaut M."/>
            <person name="Haridas S."/>
            <person name="Labutti K."/>
            <person name="Lindquist E."/>
            <person name="Lipzen A."/>
            <person name="Khouja H.-R."/>
            <person name="Murat C."/>
            <person name="Ohm R."/>
            <person name="Olson A."/>
            <person name="Spatafora J."/>
            <person name="Veneault-Fourrey C."/>
            <person name="Henrissat B."/>
            <person name="Grigoriev I."/>
            <person name="Martin F."/>
            <person name="Perotto S."/>
        </authorList>
    </citation>
    <scope>NUCLEOTIDE SEQUENCE [LARGE SCALE GENOMIC DNA]</scope>
    <source>
        <strain evidence="1 2">UAMH 7357</strain>
    </source>
</reference>
<evidence type="ECO:0000313" key="1">
    <source>
        <dbReference type="EMBL" id="PMD12145.1"/>
    </source>
</evidence>
<gene>
    <name evidence="1" type="ORF">NA56DRAFT_713479</name>
</gene>
<proteinExistence type="predicted"/>
<protein>
    <submittedName>
        <fullName evidence="1">Uncharacterized protein</fullName>
    </submittedName>
</protein>
<dbReference type="EMBL" id="KZ613563">
    <property type="protein sequence ID" value="PMD12145.1"/>
    <property type="molecule type" value="Genomic_DNA"/>
</dbReference>
<dbReference type="Proteomes" id="UP000235672">
    <property type="component" value="Unassembled WGS sequence"/>
</dbReference>
<sequence length="173" mass="19855">MCIGVTSICSICGGGKYSIHPDLRCDEAQPFPAWHVVRGPVYRNRQCESCVRSEQEAMREEGALIAQHTARAIAVKQYLRGERPTPFTDEACRERENERARHLWAEYLANRRLHPFTVESIAHTIEMIRVETGPFLHNPVIATIPQRFAECVRRQEEVDGTGREITLDDWDHS</sequence>
<organism evidence="1 2">
    <name type="scientific">Hyaloscypha hepaticicola</name>
    <dbReference type="NCBI Taxonomy" id="2082293"/>
    <lineage>
        <taxon>Eukaryota</taxon>
        <taxon>Fungi</taxon>
        <taxon>Dikarya</taxon>
        <taxon>Ascomycota</taxon>
        <taxon>Pezizomycotina</taxon>
        <taxon>Leotiomycetes</taxon>
        <taxon>Helotiales</taxon>
        <taxon>Hyaloscyphaceae</taxon>
        <taxon>Hyaloscypha</taxon>
    </lineage>
</organism>
<accession>A0A2J6PDM5</accession>